<dbReference type="EMBL" id="MT141194">
    <property type="protein sequence ID" value="QJA55998.1"/>
    <property type="molecule type" value="Genomic_DNA"/>
</dbReference>
<evidence type="ECO:0000313" key="1">
    <source>
        <dbReference type="EMBL" id="QJA55998.1"/>
    </source>
</evidence>
<dbReference type="AlphaFoldDB" id="A0A6M3IFM4"/>
<organism evidence="1">
    <name type="scientific">viral metagenome</name>
    <dbReference type="NCBI Taxonomy" id="1070528"/>
    <lineage>
        <taxon>unclassified sequences</taxon>
        <taxon>metagenomes</taxon>
        <taxon>organismal metagenomes</taxon>
    </lineage>
</organism>
<protein>
    <submittedName>
        <fullName evidence="1">Putative terminase</fullName>
    </submittedName>
</protein>
<dbReference type="Gene3D" id="3.40.50.300">
    <property type="entry name" value="P-loop containing nucleotide triphosphate hydrolases"/>
    <property type="match status" value="1"/>
</dbReference>
<reference evidence="1" key="1">
    <citation type="submission" date="2020-03" db="EMBL/GenBank/DDBJ databases">
        <title>The deep terrestrial virosphere.</title>
        <authorList>
            <person name="Holmfeldt K."/>
            <person name="Nilsson E."/>
            <person name="Simone D."/>
            <person name="Lopez-Fernandez M."/>
            <person name="Wu X."/>
            <person name="de Brujin I."/>
            <person name="Lundin D."/>
            <person name="Andersson A."/>
            <person name="Bertilsson S."/>
            <person name="Dopson M."/>
        </authorList>
    </citation>
    <scope>NUCLEOTIDE SEQUENCE</scope>
    <source>
        <strain evidence="1">MM415B01944</strain>
    </source>
</reference>
<proteinExistence type="predicted"/>
<sequence length="536" mass="60984">MVEGLYDDYSGGEDYYHPVTGEPIGVRREFKYAALPTIRLFHECTDEVRAIVGPVGSGKTAGVSVEIGYRVPMLYWNRYGLDRTRWLVLRNTYPMLIDSTQRTFFEWWPPGVYGKYNKVEKFYTLTYTTVDLRGEACTITVEVLFRSCDRPDEVDKFRGYEITGYYIDEADEVHTDIKNVLKQRIGRYPAMGDWVKALKGRNSRLANKSPEYIGRVMAANPGRYQTAFGIETSNPPSTESPLYSTFDWKTVVPGPKPEKRALGGHTGFWQPPRENEANLRPGYYDRMAEAYYYAPDWVERYIEGKPGIRLKGKQVYNNFIRRIHEAVKTLVWNGDVLYRGWDNTGLHPACVVVQTPTIGQIQVLKEFWTERENIVTFAKRILAWCNKLYPNALYIDWADPAGWQQHSKADGTLTSNSQMMMEECEGLVLEASEQNFTARVNSVDGALRMMVAGGEPALMVDPDCVCTINGFMGGYYYPRVASVPGEEIYSEKPIKNKYADVHDALQYVVVKLLSNASAYGKDSGGVDRPHDPLLQT</sequence>
<name>A0A6M3IFM4_9ZZZZ</name>
<gene>
    <name evidence="1" type="ORF">MM415B01944_0003</name>
</gene>
<dbReference type="InterPro" id="IPR027417">
    <property type="entry name" value="P-loop_NTPase"/>
</dbReference>
<accession>A0A6M3IFM4</accession>